<name>A0ACC0Z375_9ROSI</name>
<sequence>MATSKLHVAMFPWFAFGHLIPYLHLSNKLAERGFKVSYLLPKGASLKLQQLNHHSELIHFLTLAVPHVDGLPPGAETDSDVPFSLHDLLVSAMDKTRDQVETILSNLKPDIVFFDFARWIPAITRQLGTKSIHFSEVNACAYAFFMVPARRISVETTLEEQIQPPPGYPSATVIIKPNEAPHIAPLNDAPARASLYERLTDSLKESDAIAMRTCHEIEGPYCDYLAQQYSKPVLLTGPVLSETPAAQLEEKWDKWLNKFEPGSVVYCAFGSQMRLQKEQFQEMILGFELSGFPFLVALTPPHGCSTIEEALPEGFKERVADRGWVDGGWVPQTLILKHASIGCFVSHCGFGSMWESLVSDCRIVLIPYLPAQAMAAKLMVEELKVAVEVERRVDGMIGKEGLSKAIKSVMDNECELGKSLKNNHFKWKNIFSGKNWQDEMIDTFVRDLQFILESGK</sequence>
<accession>A0ACC0Z375</accession>
<proteinExistence type="predicted"/>
<organism evidence="1 2">
    <name type="scientific">Pistacia integerrima</name>
    <dbReference type="NCBI Taxonomy" id="434235"/>
    <lineage>
        <taxon>Eukaryota</taxon>
        <taxon>Viridiplantae</taxon>
        <taxon>Streptophyta</taxon>
        <taxon>Embryophyta</taxon>
        <taxon>Tracheophyta</taxon>
        <taxon>Spermatophyta</taxon>
        <taxon>Magnoliopsida</taxon>
        <taxon>eudicotyledons</taxon>
        <taxon>Gunneridae</taxon>
        <taxon>Pentapetalae</taxon>
        <taxon>rosids</taxon>
        <taxon>malvids</taxon>
        <taxon>Sapindales</taxon>
        <taxon>Anacardiaceae</taxon>
        <taxon>Pistacia</taxon>
    </lineage>
</organism>
<comment type="caution">
    <text evidence="1">The sequence shown here is derived from an EMBL/GenBank/DDBJ whole genome shotgun (WGS) entry which is preliminary data.</text>
</comment>
<gene>
    <name evidence="1" type="ORF">Pint_04646</name>
</gene>
<reference evidence="2" key="1">
    <citation type="journal article" date="2023" name="G3 (Bethesda)">
        <title>Genome assembly and association tests identify interacting loci associated with vigor, precocity, and sex in interspecific pistachio rootstocks.</title>
        <authorList>
            <person name="Palmer W."/>
            <person name="Jacygrad E."/>
            <person name="Sagayaradj S."/>
            <person name="Cavanaugh K."/>
            <person name="Han R."/>
            <person name="Bertier L."/>
            <person name="Beede B."/>
            <person name="Kafkas S."/>
            <person name="Golino D."/>
            <person name="Preece J."/>
            <person name="Michelmore R."/>
        </authorList>
    </citation>
    <scope>NUCLEOTIDE SEQUENCE [LARGE SCALE GENOMIC DNA]</scope>
</reference>
<keyword evidence="2" id="KW-1185">Reference proteome</keyword>
<evidence type="ECO:0000313" key="2">
    <source>
        <dbReference type="Proteomes" id="UP001163603"/>
    </source>
</evidence>
<evidence type="ECO:0000313" key="1">
    <source>
        <dbReference type="EMBL" id="KAJ0044712.1"/>
    </source>
</evidence>
<dbReference type="EMBL" id="CM047738">
    <property type="protein sequence ID" value="KAJ0044712.1"/>
    <property type="molecule type" value="Genomic_DNA"/>
</dbReference>
<protein>
    <submittedName>
        <fullName evidence="1">Uncharacterized protein</fullName>
    </submittedName>
</protein>
<dbReference type="Proteomes" id="UP001163603">
    <property type="component" value="Chromosome 3"/>
</dbReference>